<dbReference type="SUPFAM" id="SSF56801">
    <property type="entry name" value="Acetyl-CoA synthetase-like"/>
    <property type="match status" value="1"/>
</dbReference>
<organism evidence="5 6">
    <name type="scientific">Streptomyces thermocarboxydovorans</name>
    <dbReference type="NCBI Taxonomy" id="59298"/>
    <lineage>
        <taxon>Bacteria</taxon>
        <taxon>Bacillati</taxon>
        <taxon>Actinomycetota</taxon>
        <taxon>Actinomycetes</taxon>
        <taxon>Kitasatosporales</taxon>
        <taxon>Streptomycetaceae</taxon>
        <taxon>Streptomyces</taxon>
    </lineage>
</organism>
<dbReference type="InterPro" id="IPR045851">
    <property type="entry name" value="AMP-bd_C_sf"/>
</dbReference>
<dbReference type="SUPFAM" id="SSF53474">
    <property type="entry name" value="alpha/beta-Hydrolases"/>
    <property type="match status" value="1"/>
</dbReference>
<dbReference type="PROSITE" id="PS50075">
    <property type="entry name" value="CARRIER"/>
    <property type="match status" value="1"/>
</dbReference>
<proteinExistence type="predicted"/>
<dbReference type="Gene3D" id="2.30.38.10">
    <property type="entry name" value="Luciferase, Domain 3"/>
    <property type="match status" value="1"/>
</dbReference>
<dbReference type="InterPro" id="IPR001242">
    <property type="entry name" value="Condensation_dom"/>
</dbReference>
<dbReference type="InterPro" id="IPR009081">
    <property type="entry name" value="PP-bd_ACP"/>
</dbReference>
<comment type="caution">
    <text evidence="5">The sequence shown here is derived from an EMBL/GenBank/DDBJ whole genome shotgun (WGS) entry which is preliminary data.</text>
</comment>
<evidence type="ECO:0000256" key="2">
    <source>
        <dbReference type="ARBA" id="ARBA00022450"/>
    </source>
</evidence>
<dbReference type="Gene3D" id="3.30.559.30">
    <property type="entry name" value="Nonribosomal peptide synthetase, condensation domain"/>
    <property type="match status" value="1"/>
</dbReference>
<evidence type="ECO:0000256" key="1">
    <source>
        <dbReference type="ARBA" id="ARBA00001957"/>
    </source>
</evidence>
<evidence type="ECO:0000259" key="4">
    <source>
        <dbReference type="PROSITE" id="PS50075"/>
    </source>
</evidence>
<dbReference type="SUPFAM" id="SSF47336">
    <property type="entry name" value="ACP-like"/>
    <property type="match status" value="1"/>
</dbReference>
<dbReference type="SMART" id="SM00823">
    <property type="entry name" value="PKS_PP"/>
    <property type="match status" value="1"/>
</dbReference>
<dbReference type="Pfam" id="PF00975">
    <property type="entry name" value="Thioesterase"/>
    <property type="match status" value="1"/>
</dbReference>
<dbReference type="PANTHER" id="PTHR45527:SF1">
    <property type="entry name" value="FATTY ACID SYNTHASE"/>
    <property type="match status" value="1"/>
</dbReference>
<dbReference type="NCBIfam" id="TIGR01733">
    <property type="entry name" value="AA-adenyl-dom"/>
    <property type="match status" value="1"/>
</dbReference>
<dbReference type="Gene3D" id="1.10.1200.10">
    <property type="entry name" value="ACP-like"/>
    <property type="match status" value="1"/>
</dbReference>
<sequence>MSNTDVEDVYELSPLQQGMLLHTLYGGETDTYVAQRSFEIEGTLDAGFLEQAWRQVVAAHPALRTSFHWEGLDKPLQVVHRRPPDALSRHDWSDADEDEQRARFEQLLAEDRAAGFDPERPPLQRLHLIRLGDKRHGFAWTHHMLLLDGWSVPIVLGDLVRRYRCLLAGAAPPAAPAPYRDYIAWLQRQDLQAARNWWSRALAGPAGSGRLGPLLRLDPRRGPGAVDEVRRDLPAVLEDRLRAAAARHRVTLSTLLQAAWALVLRRFSGDSEVTYGCTSSGRPAELRGVDEMVGSFINTLPIRVAVPQDGDLTAWLQELQSLHSTARRYEYTPLAQIRSWAGVPGDQPLFESVVVLDNYPLALGGGELAGQFSIRSVNDFEKTSEALTLIVTPAPASVVRLVFHRERFEPGTVDDMMEYLHRVLEALTGAGTITEVLTAAAERVAGAPAVSVTYPDAELTLAALVERQAAATPDAVAVLADDGTLTYAQLLDRSRRAAGALAAAGAGPGQVVGVCADRSLDMVTGVLGALLAGASYLPLEPSLPTARLAFMAGEAGMTVAFASPDHVETAVRAGARRVLTSADHAEGAAQSSPGRPDDAAYVLFTSGSTGRPKGVVVTHRAIVNRLLWMQETFALGAADRVLQKTPLSFDVSVWELFWPLMTGATMVLARPGGHQDSAYLARVMAERSVTVAHFVPSMLQLFLDEPVEAPALRRVMCSGEALPHPLVERFRAVLPHVELHNLYGPTEAAVDVTWWDCARPAPAGVVPIGEAVANTGTHVLDERLEPVPVGVPGELFLSGVQLARGYVNRPALTAERFVAHDLAGPGGRLYRTGDKVRRLRDGSLEFLGRIDQQVKIHGYRIELGEVEQILLTQPSVREAVVTVREGSRLAAYVTGDGLDTAALHDALRSALPRYMVPATVTALPSMPLTHNGKLDRRALPDPAPAVAATAGDAPASAREESIAEVFRDLLDLPAVDVTTSFFHLGGDSFTAVRAVRRIEGATVGLLAAHPSVRELAAALEAAEKPSLLLRLTPEDPAARHTLVCVPFGGGSAIGYQPLAASLGPGRTLLAVALPGHELGGDPQLRPLGEVARDVADEILKTVDGPVSVYGHCVGVALAVEVVRCLETSGRTVERLFVGASYPFYESRIPRRRREGPAADRAEMRYLQSLGGFRGVVDDDELAFVMRAFRHDAAAAQAYFTQQWPRRGRTEPLRAPITVVVGTDDPETPRYERRHRVWERFGSSVDLATVPGGGHYFLQQQPEALAAIIASASGEPDAGGRPPRDQ</sequence>
<dbReference type="PANTHER" id="PTHR45527">
    <property type="entry name" value="NONRIBOSOMAL PEPTIDE SYNTHETASE"/>
    <property type="match status" value="1"/>
</dbReference>
<dbReference type="Gene3D" id="3.30.300.30">
    <property type="match status" value="1"/>
</dbReference>
<dbReference type="RefSeq" id="WP_343997696.1">
    <property type="nucleotide sequence ID" value="NZ_BAAAGU010000004.1"/>
</dbReference>
<evidence type="ECO:0000313" key="5">
    <source>
        <dbReference type="EMBL" id="GAA0632980.1"/>
    </source>
</evidence>
<name>A0ABP3SDV0_9ACTN</name>
<dbReference type="Pfam" id="PF13193">
    <property type="entry name" value="AMP-binding_C"/>
    <property type="match status" value="1"/>
</dbReference>
<dbReference type="InterPro" id="IPR020806">
    <property type="entry name" value="PKS_PP-bd"/>
</dbReference>
<dbReference type="EMBL" id="BAAAGU010000004">
    <property type="protein sequence ID" value="GAA0632980.1"/>
    <property type="molecule type" value="Genomic_DNA"/>
</dbReference>
<dbReference type="InterPro" id="IPR029058">
    <property type="entry name" value="AB_hydrolase_fold"/>
</dbReference>
<dbReference type="Gene3D" id="3.30.559.10">
    <property type="entry name" value="Chloramphenicol acetyltransferase-like domain"/>
    <property type="match status" value="1"/>
</dbReference>
<keyword evidence="2" id="KW-0596">Phosphopantetheine</keyword>
<keyword evidence="6" id="KW-1185">Reference proteome</keyword>
<dbReference type="Gene3D" id="3.40.50.1820">
    <property type="entry name" value="alpha/beta hydrolase"/>
    <property type="match status" value="1"/>
</dbReference>
<dbReference type="InterPro" id="IPR000873">
    <property type="entry name" value="AMP-dep_synth/lig_dom"/>
</dbReference>
<dbReference type="InterPro" id="IPR010071">
    <property type="entry name" value="AA_adenyl_dom"/>
</dbReference>
<dbReference type="CDD" id="cd19543">
    <property type="entry name" value="DCL_NRPS"/>
    <property type="match status" value="1"/>
</dbReference>
<protein>
    <recommendedName>
        <fullName evidence="4">Carrier domain-containing protein</fullName>
    </recommendedName>
</protein>
<dbReference type="Pfam" id="PF00501">
    <property type="entry name" value="AMP-binding"/>
    <property type="match status" value="1"/>
</dbReference>
<keyword evidence="3" id="KW-0597">Phosphoprotein</keyword>
<evidence type="ECO:0000256" key="3">
    <source>
        <dbReference type="ARBA" id="ARBA00022553"/>
    </source>
</evidence>
<gene>
    <name evidence="5" type="ORF">GCM10009535_05930</name>
</gene>
<dbReference type="CDD" id="cd17646">
    <property type="entry name" value="A_NRPS_AB3403-like"/>
    <property type="match status" value="1"/>
</dbReference>
<dbReference type="PROSITE" id="PS00455">
    <property type="entry name" value="AMP_BINDING"/>
    <property type="match status" value="1"/>
</dbReference>
<reference evidence="6" key="1">
    <citation type="journal article" date="2019" name="Int. J. Syst. Evol. Microbiol.">
        <title>The Global Catalogue of Microorganisms (GCM) 10K type strain sequencing project: providing services to taxonomists for standard genome sequencing and annotation.</title>
        <authorList>
            <consortium name="The Broad Institute Genomics Platform"/>
            <consortium name="The Broad Institute Genome Sequencing Center for Infectious Disease"/>
            <person name="Wu L."/>
            <person name="Ma J."/>
        </authorList>
    </citation>
    <scope>NUCLEOTIDE SEQUENCE [LARGE SCALE GENOMIC DNA]</scope>
    <source>
        <strain evidence="6">JCM 10367</strain>
    </source>
</reference>
<dbReference type="Pfam" id="PF00550">
    <property type="entry name" value="PP-binding"/>
    <property type="match status" value="1"/>
</dbReference>
<accession>A0ABP3SDV0</accession>
<dbReference type="Pfam" id="PF00668">
    <property type="entry name" value="Condensation"/>
    <property type="match status" value="1"/>
</dbReference>
<dbReference type="InterPro" id="IPR036736">
    <property type="entry name" value="ACP-like_sf"/>
</dbReference>
<dbReference type="Gene3D" id="3.40.50.980">
    <property type="match status" value="2"/>
</dbReference>
<dbReference type="SUPFAM" id="SSF52777">
    <property type="entry name" value="CoA-dependent acyltransferases"/>
    <property type="match status" value="2"/>
</dbReference>
<evidence type="ECO:0000313" key="6">
    <source>
        <dbReference type="Proteomes" id="UP001500724"/>
    </source>
</evidence>
<dbReference type="InterPro" id="IPR025110">
    <property type="entry name" value="AMP-bd_C"/>
</dbReference>
<comment type="cofactor">
    <cofactor evidence="1">
        <name>pantetheine 4'-phosphate</name>
        <dbReference type="ChEBI" id="CHEBI:47942"/>
    </cofactor>
</comment>
<dbReference type="Proteomes" id="UP001500724">
    <property type="component" value="Unassembled WGS sequence"/>
</dbReference>
<dbReference type="InterPro" id="IPR020845">
    <property type="entry name" value="AMP-binding_CS"/>
</dbReference>
<feature type="domain" description="Carrier" evidence="4">
    <location>
        <begin position="953"/>
        <end position="1036"/>
    </location>
</feature>
<dbReference type="InterPro" id="IPR001031">
    <property type="entry name" value="Thioesterase"/>
</dbReference>
<dbReference type="InterPro" id="IPR023213">
    <property type="entry name" value="CAT-like_dom_sf"/>
</dbReference>